<protein>
    <submittedName>
        <fullName evidence="2">Uncharacterized protein</fullName>
    </submittedName>
</protein>
<dbReference type="Proteomes" id="UP000265618">
    <property type="component" value="Unassembled WGS sequence"/>
</dbReference>
<evidence type="ECO:0000313" key="3">
    <source>
        <dbReference type="Proteomes" id="UP000265618"/>
    </source>
</evidence>
<evidence type="ECO:0000313" key="2">
    <source>
        <dbReference type="EMBL" id="GCA64731.1"/>
    </source>
</evidence>
<keyword evidence="3" id="KW-1185">Reference proteome</keyword>
<feature type="compositionally biased region" description="Acidic residues" evidence="1">
    <location>
        <begin position="15"/>
        <end position="34"/>
    </location>
</feature>
<dbReference type="AlphaFoldDB" id="A0A391NU23"/>
<gene>
    <name evidence="2" type="ORF">KIPB_015224</name>
</gene>
<dbReference type="EMBL" id="BDIP01008373">
    <property type="protein sequence ID" value="GCA64731.1"/>
    <property type="molecule type" value="Genomic_DNA"/>
</dbReference>
<comment type="caution">
    <text evidence="2">The sequence shown here is derived from an EMBL/GenBank/DDBJ whole genome shotgun (WGS) entry which is preliminary data.</text>
</comment>
<name>A0A391NU23_9EUKA</name>
<sequence>ETVPSPEAEGAEQPAEAEAETGDIAMDEESEPSF</sequence>
<evidence type="ECO:0000256" key="1">
    <source>
        <dbReference type="SAM" id="MobiDB-lite"/>
    </source>
</evidence>
<feature type="region of interest" description="Disordered" evidence="1">
    <location>
        <begin position="1"/>
        <end position="34"/>
    </location>
</feature>
<organism evidence="2 3">
    <name type="scientific">Kipferlia bialata</name>
    <dbReference type="NCBI Taxonomy" id="797122"/>
    <lineage>
        <taxon>Eukaryota</taxon>
        <taxon>Metamonada</taxon>
        <taxon>Carpediemonas-like organisms</taxon>
        <taxon>Kipferlia</taxon>
    </lineage>
</organism>
<proteinExistence type="predicted"/>
<accession>A0A391NU23</accession>
<reference evidence="2 3" key="1">
    <citation type="journal article" date="2018" name="PLoS ONE">
        <title>The draft genome of Kipferlia bialata reveals reductive genome evolution in fornicate parasites.</title>
        <authorList>
            <person name="Tanifuji G."/>
            <person name="Takabayashi S."/>
            <person name="Kume K."/>
            <person name="Takagi M."/>
            <person name="Nakayama T."/>
            <person name="Kamikawa R."/>
            <person name="Inagaki Y."/>
            <person name="Hashimoto T."/>
        </authorList>
    </citation>
    <scope>NUCLEOTIDE SEQUENCE [LARGE SCALE GENOMIC DNA]</scope>
    <source>
        <strain evidence="2">NY0173</strain>
    </source>
</reference>
<feature type="non-terminal residue" evidence="2">
    <location>
        <position position="1"/>
    </location>
</feature>